<evidence type="ECO:0000256" key="9">
    <source>
        <dbReference type="ARBA" id="ARBA00049244"/>
    </source>
</evidence>
<dbReference type="Gene3D" id="1.10.150.20">
    <property type="entry name" value="5' to 3' exonuclease, C-terminal subdomain"/>
    <property type="match status" value="2"/>
</dbReference>
<keyword evidence="8 11" id="KW-0234">DNA repair</keyword>
<evidence type="ECO:0000256" key="1">
    <source>
        <dbReference type="ARBA" id="ARBA00007705"/>
    </source>
</evidence>
<dbReference type="InterPro" id="IPR002421">
    <property type="entry name" value="5-3_exonuclease"/>
</dbReference>
<evidence type="ECO:0000256" key="6">
    <source>
        <dbReference type="ARBA" id="ARBA00022932"/>
    </source>
</evidence>
<evidence type="ECO:0000256" key="2">
    <source>
        <dbReference type="ARBA" id="ARBA00022679"/>
    </source>
</evidence>
<dbReference type="Pfam" id="PF00476">
    <property type="entry name" value="DNA_pol_A"/>
    <property type="match status" value="1"/>
</dbReference>
<evidence type="ECO:0000256" key="7">
    <source>
        <dbReference type="ARBA" id="ARBA00023125"/>
    </source>
</evidence>
<comment type="catalytic activity">
    <reaction evidence="9 11">
        <text>DNA(n) + a 2'-deoxyribonucleoside 5'-triphosphate = DNA(n+1) + diphosphate</text>
        <dbReference type="Rhea" id="RHEA:22508"/>
        <dbReference type="Rhea" id="RHEA-COMP:17339"/>
        <dbReference type="Rhea" id="RHEA-COMP:17340"/>
        <dbReference type="ChEBI" id="CHEBI:33019"/>
        <dbReference type="ChEBI" id="CHEBI:61560"/>
        <dbReference type="ChEBI" id="CHEBI:173112"/>
        <dbReference type="EC" id="2.7.7.7"/>
    </reaction>
</comment>
<keyword evidence="11" id="KW-0269">Exonuclease</keyword>
<comment type="caution">
    <text evidence="14">The sequence shown here is derived from an EMBL/GenBank/DDBJ whole genome shotgun (WGS) entry which is preliminary data.</text>
</comment>
<dbReference type="InterPro" id="IPR036397">
    <property type="entry name" value="RNaseH_sf"/>
</dbReference>
<dbReference type="NCBIfam" id="NF004397">
    <property type="entry name" value="PRK05755.1"/>
    <property type="match status" value="1"/>
</dbReference>
<name>A0ABT7HJP2_9FUSO</name>
<keyword evidence="11" id="KW-0378">Hydrolase</keyword>
<accession>A0ABT7HJP2</accession>
<evidence type="ECO:0000256" key="5">
    <source>
        <dbReference type="ARBA" id="ARBA00022763"/>
    </source>
</evidence>
<dbReference type="CDD" id="cd09859">
    <property type="entry name" value="PIN_53EXO"/>
    <property type="match status" value="1"/>
</dbReference>
<dbReference type="GO" id="GO:0003887">
    <property type="term" value="F:DNA-directed DNA polymerase activity"/>
    <property type="evidence" value="ECO:0007669"/>
    <property type="project" value="UniProtKB-EC"/>
</dbReference>
<keyword evidence="2 11" id="KW-0808">Transferase</keyword>
<evidence type="ECO:0000313" key="15">
    <source>
        <dbReference type="Proteomes" id="UP001225134"/>
    </source>
</evidence>
<keyword evidence="5 11" id="KW-0227">DNA damage</keyword>
<evidence type="ECO:0000256" key="4">
    <source>
        <dbReference type="ARBA" id="ARBA00022705"/>
    </source>
</evidence>
<dbReference type="EC" id="2.7.7.7" evidence="10 11"/>
<dbReference type="PANTHER" id="PTHR10133:SF27">
    <property type="entry name" value="DNA POLYMERASE NU"/>
    <property type="match status" value="1"/>
</dbReference>
<feature type="domain" description="DNA-directed DNA polymerase family A palm" evidence="13">
    <location>
        <begin position="609"/>
        <end position="808"/>
    </location>
</feature>
<reference evidence="14 15" key="1">
    <citation type="submission" date="2023-06" db="EMBL/GenBank/DDBJ databases">
        <title>Antibody response to the Sneathia vaginalis cytopathogenic toxin A during pregnancy.</title>
        <authorList>
            <person name="Mccoy Z.T."/>
            <person name="Serrano M.G."/>
            <person name="Spaine K."/>
            <person name="Edwards D.J."/>
            <person name="Buck G.A."/>
            <person name="Jefferson K."/>
        </authorList>
    </citation>
    <scope>NUCLEOTIDE SEQUENCE [LARGE SCALE GENOMIC DNA]</scope>
    <source>
        <strain evidence="14 15">CCUG 42621</strain>
    </source>
</reference>
<dbReference type="InterPro" id="IPR020046">
    <property type="entry name" value="5-3_exonucl_a-hlix_arch_N"/>
</dbReference>
<dbReference type="Proteomes" id="UP001225134">
    <property type="component" value="Unassembled WGS sequence"/>
</dbReference>
<evidence type="ECO:0000259" key="12">
    <source>
        <dbReference type="SMART" id="SM00475"/>
    </source>
</evidence>
<feature type="domain" description="5'-3' exonuclease" evidence="12">
    <location>
        <begin position="2"/>
        <end position="259"/>
    </location>
</feature>
<dbReference type="NCBIfam" id="TIGR00593">
    <property type="entry name" value="pola"/>
    <property type="match status" value="1"/>
</dbReference>
<comment type="similarity">
    <text evidence="1 11">Belongs to the DNA polymerase type-A family.</text>
</comment>
<gene>
    <name evidence="11 14" type="primary">polA</name>
    <name evidence="14" type="ORF">QQA45_04320</name>
</gene>
<keyword evidence="6 11" id="KW-0239">DNA-directed DNA polymerase</keyword>
<dbReference type="Pfam" id="PF02739">
    <property type="entry name" value="5_3_exonuc_N"/>
    <property type="match status" value="1"/>
</dbReference>
<keyword evidence="3 11" id="KW-0548">Nucleotidyltransferase</keyword>
<dbReference type="SUPFAM" id="SSF56672">
    <property type="entry name" value="DNA/RNA polymerases"/>
    <property type="match status" value="1"/>
</dbReference>
<dbReference type="InterPro" id="IPR012337">
    <property type="entry name" value="RNaseH-like_sf"/>
</dbReference>
<proteinExistence type="inferred from homology"/>
<dbReference type="InterPro" id="IPR036279">
    <property type="entry name" value="5-3_exonuclease_C_sf"/>
</dbReference>
<protein>
    <recommendedName>
        <fullName evidence="10 11">DNA polymerase I</fullName>
        <ecNumber evidence="10 11">2.7.7.7</ecNumber>
    </recommendedName>
</protein>
<sequence length="845" mass="97574">MKKLVILDTSAIMYRSYYAMQNLMNSKGFPTGAIFGFVKQLETCLDTKPEYIVAAYDVKKADLNRKNMYEEYKANRVAMPDDLLKQVDIIKEIIKDYGINSFCKEGYEADDVIATLTTFGLKNGLEVHIYTGDKDIQQLVTDNNNVFIHLLGKGEVISTYEGVKKKLGVYPNQIPDFFGLKGDKSDGIPGVTGIGDVTGSKLIEKYDTLENIYENIEEIKGKIKEKLIMDKEKAFLSRELAKVKRDIDFDIDIEDLGVSEKNIEKLKEIFSNLELNTFLKSLNKEKKEVKIQVSNCDFQKIRSILKNATKASIYYTDNFFSCCVENIVYICENIEENTLFSEKINLEEINTKAEIILYDAKQYFHKGLKSSNFFDILIAAYVINTADNFEIENILLKYADISIIKLDKKILKNITLEELKDRQIKICYYLFQIEKLMKKKLKEVDEKDTYNKIEKPLIFTLFQMEENGIKIDKNQFKKLFETFDDIVNKEKKEIIRLAGCDFNIESPSQLADVLFNKMKIEGIKKTKRGFSTDAEVLEILANRGIEIAKHLLNFRYYKKLISTYVEPLPLYADKNDRIHSSFNGTGTVTGRLSSQNPNLQNIPTRTKEGNMIRNCFIAEKGMKLVSFDYSQIELRVLAELSGDSHLLQAYEKDIDLHEHTARKLFPFAEKIDKVQRNIGKTINFSVLYGKTSYGLSKELKISVKDAKKYIDTYFETYLGVTRFLEEIVSDCSQKLYVETLFGTRRYIPEINSKNSLLHEQAKRMAINTVIQGTAANIIKLVMLELQKKKYKMLVQVHDELIFELKEDEADEKAEEIKNIMENTIKFKKVKLKVNYNIADKWGDLK</sequence>
<comment type="function">
    <text evidence="11">In addition to polymerase activity, this DNA polymerase exhibits 5'-3' exonuclease activity.</text>
</comment>
<dbReference type="RefSeq" id="WP_285153010.1">
    <property type="nucleotide sequence ID" value="NZ_JASSPP010000006.1"/>
</dbReference>
<dbReference type="InterPro" id="IPR029060">
    <property type="entry name" value="PIN-like_dom_sf"/>
</dbReference>
<dbReference type="Pfam" id="PF01367">
    <property type="entry name" value="5_3_exonuc"/>
    <property type="match status" value="1"/>
</dbReference>
<dbReference type="SMART" id="SM00475">
    <property type="entry name" value="53EXOc"/>
    <property type="match status" value="1"/>
</dbReference>
<dbReference type="Gene3D" id="3.30.420.10">
    <property type="entry name" value="Ribonuclease H-like superfamily/Ribonuclease H"/>
    <property type="match status" value="1"/>
</dbReference>
<evidence type="ECO:0000256" key="8">
    <source>
        <dbReference type="ARBA" id="ARBA00023204"/>
    </source>
</evidence>
<dbReference type="SMART" id="SM00279">
    <property type="entry name" value="HhH2"/>
    <property type="match status" value="1"/>
</dbReference>
<keyword evidence="4 11" id="KW-0235">DNA replication</keyword>
<dbReference type="InterPro" id="IPR020045">
    <property type="entry name" value="DNA_polI_H3TH"/>
</dbReference>
<evidence type="ECO:0000259" key="13">
    <source>
        <dbReference type="SMART" id="SM00482"/>
    </source>
</evidence>
<dbReference type="SUPFAM" id="SSF47807">
    <property type="entry name" value="5' to 3' exonuclease, C-terminal subdomain"/>
    <property type="match status" value="1"/>
</dbReference>
<dbReference type="InterPro" id="IPR001098">
    <property type="entry name" value="DNA-dir_DNA_pol_A_palm_dom"/>
</dbReference>
<dbReference type="CDD" id="cd08637">
    <property type="entry name" value="DNA_pol_A_pol_I_C"/>
    <property type="match status" value="1"/>
</dbReference>
<dbReference type="SUPFAM" id="SSF88723">
    <property type="entry name" value="PIN domain-like"/>
    <property type="match status" value="1"/>
</dbReference>
<evidence type="ECO:0000313" key="14">
    <source>
        <dbReference type="EMBL" id="MDK9580739.1"/>
    </source>
</evidence>
<dbReference type="CDD" id="cd09898">
    <property type="entry name" value="H3TH_53EXO"/>
    <property type="match status" value="1"/>
</dbReference>
<evidence type="ECO:0000256" key="3">
    <source>
        <dbReference type="ARBA" id="ARBA00022695"/>
    </source>
</evidence>
<dbReference type="PRINTS" id="PR00868">
    <property type="entry name" value="DNAPOLI"/>
</dbReference>
<dbReference type="SUPFAM" id="SSF53098">
    <property type="entry name" value="Ribonuclease H-like"/>
    <property type="match status" value="1"/>
</dbReference>
<evidence type="ECO:0000256" key="10">
    <source>
        <dbReference type="NCBIfam" id="TIGR00593"/>
    </source>
</evidence>
<dbReference type="EMBL" id="JASSPP010000006">
    <property type="protein sequence ID" value="MDK9580739.1"/>
    <property type="molecule type" value="Genomic_DNA"/>
</dbReference>
<dbReference type="InterPro" id="IPR043502">
    <property type="entry name" value="DNA/RNA_pol_sf"/>
</dbReference>
<dbReference type="Gene3D" id="3.30.70.370">
    <property type="match status" value="1"/>
</dbReference>
<dbReference type="PANTHER" id="PTHR10133">
    <property type="entry name" value="DNA POLYMERASE I"/>
    <property type="match status" value="1"/>
</dbReference>
<evidence type="ECO:0000256" key="11">
    <source>
        <dbReference type="RuleBase" id="RU004460"/>
    </source>
</evidence>
<dbReference type="InterPro" id="IPR018320">
    <property type="entry name" value="DNA_polymerase_1"/>
</dbReference>
<dbReference type="Gene3D" id="1.20.1060.10">
    <property type="entry name" value="Taq DNA Polymerase, Chain T, domain 4"/>
    <property type="match status" value="1"/>
</dbReference>
<dbReference type="InterPro" id="IPR008918">
    <property type="entry name" value="HhH2"/>
</dbReference>
<keyword evidence="7 11" id="KW-0238">DNA-binding</keyword>
<dbReference type="Gene3D" id="3.40.50.1010">
    <property type="entry name" value="5'-nuclease"/>
    <property type="match status" value="1"/>
</dbReference>
<dbReference type="InterPro" id="IPR002298">
    <property type="entry name" value="DNA_polymerase_A"/>
</dbReference>
<dbReference type="SMART" id="SM00482">
    <property type="entry name" value="POLAc"/>
    <property type="match status" value="1"/>
</dbReference>
<keyword evidence="11" id="KW-0540">Nuclease</keyword>
<organism evidence="14 15">
    <name type="scientific">Sneathia sanguinegens</name>
    <dbReference type="NCBI Taxonomy" id="40543"/>
    <lineage>
        <taxon>Bacteria</taxon>
        <taxon>Fusobacteriati</taxon>
        <taxon>Fusobacteriota</taxon>
        <taxon>Fusobacteriia</taxon>
        <taxon>Fusobacteriales</taxon>
        <taxon>Leptotrichiaceae</taxon>
        <taxon>Sneathia</taxon>
    </lineage>
</organism>
<keyword evidence="15" id="KW-1185">Reference proteome</keyword>